<dbReference type="AlphaFoldDB" id="A0A9X1JXQ3"/>
<comment type="caution">
    <text evidence="3">The sequence shown here is derived from an EMBL/GenBank/DDBJ whole genome shotgun (WGS) entry which is preliminary data.</text>
</comment>
<evidence type="ECO:0000259" key="2">
    <source>
        <dbReference type="Pfam" id="PF13100"/>
    </source>
</evidence>
<dbReference type="EMBL" id="JAHWDP010000003">
    <property type="protein sequence ID" value="MBW2938343.1"/>
    <property type="molecule type" value="Genomic_DNA"/>
</dbReference>
<accession>A0A9X1JXQ3</accession>
<gene>
    <name evidence="3" type="ORF">KXJ69_09515</name>
</gene>
<proteinExistence type="predicted"/>
<feature type="region of interest" description="Disordered" evidence="1">
    <location>
        <begin position="548"/>
        <end position="587"/>
    </location>
</feature>
<dbReference type="Pfam" id="PF13100">
    <property type="entry name" value="OstA_2"/>
    <property type="match status" value="1"/>
</dbReference>
<evidence type="ECO:0000313" key="3">
    <source>
        <dbReference type="EMBL" id="MBW2938343.1"/>
    </source>
</evidence>
<dbReference type="InterPro" id="IPR005653">
    <property type="entry name" value="OstA-like_N"/>
</dbReference>
<keyword evidence="4" id="KW-1185">Reference proteome</keyword>
<evidence type="ECO:0000313" key="4">
    <source>
        <dbReference type="Proteomes" id="UP001138686"/>
    </source>
</evidence>
<feature type="compositionally biased region" description="Basic and acidic residues" evidence="1">
    <location>
        <begin position="549"/>
        <end position="587"/>
    </location>
</feature>
<dbReference type="Proteomes" id="UP001138686">
    <property type="component" value="Unassembled WGS sequence"/>
</dbReference>
<feature type="domain" description="Organic solvent tolerance-like N-terminal" evidence="2">
    <location>
        <begin position="58"/>
        <end position="189"/>
    </location>
</feature>
<dbReference type="RefSeq" id="WP_219052855.1">
    <property type="nucleotide sequence ID" value="NZ_JAHWDP010000003.1"/>
</dbReference>
<name>A0A9X1JXQ3_9FLAO</name>
<evidence type="ECO:0000256" key="1">
    <source>
        <dbReference type="SAM" id="MobiDB-lite"/>
    </source>
</evidence>
<reference evidence="3" key="1">
    <citation type="submission" date="2021-07" db="EMBL/GenBank/DDBJ databases">
        <title>Aureisphaera sp. CAU 1614 isolated from sea sediment.</title>
        <authorList>
            <person name="Kim W."/>
        </authorList>
    </citation>
    <scope>NUCLEOTIDE SEQUENCE</scope>
    <source>
        <strain evidence="3">CAU 1614</strain>
    </source>
</reference>
<protein>
    <submittedName>
        <fullName evidence="3">OstA-like protein</fullName>
    </submittedName>
</protein>
<sequence>MKISNYICFLLFLFFGSISQGQVKIIDTTKTTKVSVKSGYFEKKPEFPEAVIYTRDEAGQVYIVHEGVEMWCDQAFVYFKDNFVKAYGKVRISQGDTVSMTSKYGEYNGNTSFAFAAGDVTLTEPKTTLKTDTLYFDRIKQQAYYRTGGTVRDTASVLTSRVGRYYAETKKYQFLSDVKIVNPKYTVYSPQLDFYSESGGAYLYGESKIVSETSTVYCERGYYNTRSNMGHFVKNSRVDYKNRILYGDSIFFNRNTGFASATNNIKVLDTLNKSIIRGHYAEVFREQDSVFITKRAVAVTLQENDSVYVHADTLRVTGKPENRIIKGFYRARMFKQGLDGEEPTSGKCDSIYVNEKLGITKMIREPILWSGENQMTGDTIHLLNNKLTDELDTLKVFNNAFLVQKDSAGYNQVKGERLIGLFTKNQLDTVNIIKNTQVIFYSRNDKEELVGINNTTSSSIQMYLENQKIIGIRFLKKVPGKVYPPSQFAENARILPGFIWRGDERLMTVQDLFKGKPAPILPKIKGIPLPEDEGEFFEELDEEDIELPEASKLKPKDLQNREDDPRFKTQKTDSLELEKIKEQKDNY</sequence>
<organism evidence="3 4">
    <name type="scientific">Halomarinibacterium sedimenti</name>
    <dbReference type="NCBI Taxonomy" id="2857106"/>
    <lineage>
        <taxon>Bacteria</taxon>
        <taxon>Pseudomonadati</taxon>
        <taxon>Bacteroidota</taxon>
        <taxon>Flavobacteriia</taxon>
        <taxon>Flavobacteriales</taxon>
        <taxon>Flavobacteriaceae</taxon>
        <taxon>Halomarinibacterium</taxon>
    </lineage>
</organism>